<organism evidence="1 2">
    <name type="scientific">Bacillus badius</name>
    <dbReference type="NCBI Taxonomy" id="1455"/>
    <lineage>
        <taxon>Bacteria</taxon>
        <taxon>Bacillati</taxon>
        <taxon>Bacillota</taxon>
        <taxon>Bacilli</taxon>
        <taxon>Bacillales</taxon>
        <taxon>Bacillaceae</taxon>
        <taxon>Pseudobacillus</taxon>
    </lineage>
</organism>
<proteinExistence type="predicted"/>
<evidence type="ECO:0000313" key="2">
    <source>
        <dbReference type="Proteomes" id="UP000031982"/>
    </source>
</evidence>
<gene>
    <name evidence="1" type="ORF">SD77_2836</name>
</gene>
<sequence length="56" mass="6795">MLTTPIHVSLPQLYKTMLSKFVKKRRLLKKTFDSKKSHFFYQPDESIQTFYWLGIK</sequence>
<dbReference type="EMBL" id="JXLP01000023">
    <property type="protein sequence ID" value="KIL75774.1"/>
    <property type="molecule type" value="Genomic_DNA"/>
</dbReference>
<keyword evidence="2" id="KW-1185">Reference proteome</keyword>
<evidence type="ECO:0000313" key="1">
    <source>
        <dbReference type="EMBL" id="KIL75774.1"/>
    </source>
</evidence>
<reference evidence="1 2" key="1">
    <citation type="submission" date="2015-01" db="EMBL/GenBank/DDBJ databases">
        <title>Genome Assembly of Bacillus badius MTCC 1458.</title>
        <authorList>
            <person name="Verma A."/>
            <person name="Khatri I."/>
            <person name="Mual P."/>
            <person name="Subramanian S."/>
            <person name="Krishnamurthi S."/>
        </authorList>
    </citation>
    <scope>NUCLEOTIDE SEQUENCE [LARGE SCALE GENOMIC DNA]</scope>
    <source>
        <strain evidence="1 2">MTCC 1458</strain>
    </source>
</reference>
<accession>A0ABR5APM2</accession>
<protein>
    <recommendedName>
        <fullName evidence="3">Mobile element protein</fullName>
    </recommendedName>
</protein>
<name>A0ABR5APM2_BACBA</name>
<dbReference type="Proteomes" id="UP000031982">
    <property type="component" value="Unassembled WGS sequence"/>
</dbReference>
<evidence type="ECO:0008006" key="3">
    <source>
        <dbReference type="Google" id="ProtNLM"/>
    </source>
</evidence>
<comment type="caution">
    <text evidence="1">The sequence shown here is derived from an EMBL/GenBank/DDBJ whole genome shotgun (WGS) entry which is preliminary data.</text>
</comment>